<evidence type="ECO:0000313" key="1">
    <source>
        <dbReference type="EMBL" id="KAF2467814.1"/>
    </source>
</evidence>
<name>A0ACB6QLF9_9PLEO</name>
<protein>
    <submittedName>
        <fullName evidence="1">Uncharacterized protein</fullName>
    </submittedName>
</protein>
<dbReference type="EMBL" id="MU003518">
    <property type="protein sequence ID" value="KAF2467814.1"/>
    <property type="molecule type" value="Genomic_DNA"/>
</dbReference>
<reference evidence="1" key="1">
    <citation type="journal article" date="2020" name="Stud. Mycol.">
        <title>101 Dothideomycetes genomes: a test case for predicting lifestyles and emergence of pathogens.</title>
        <authorList>
            <person name="Haridas S."/>
            <person name="Albert R."/>
            <person name="Binder M."/>
            <person name="Bloem J."/>
            <person name="Labutti K."/>
            <person name="Salamov A."/>
            <person name="Andreopoulos B."/>
            <person name="Baker S."/>
            <person name="Barry K."/>
            <person name="Bills G."/>
            <person name="Bluhm B."/>
            <person name="Cannon C."/>
            <person name="Castanera R."/>
            <person name="Culley D."/>
            <person name="Daum C."/>
            <person name="Ezra D."/>
            <person name="Gonzalez J."/>
            <person name="Henrissat B."/>
            <person name="Kuo A."/>
            <person name="Liang C."/>
            <person name="Lipzen A."/>
            <person name="Lutzoni F."/>
            <person name="Magnuson J."/>
            <person name="Mondo S."/>
            <person name="Nolan M."/>
            <person name="Ohm R."/>
            <person name="Pangilinan J."/>
            <person name="Park H.-J."/>
            <person name="Ramirez L."/>
            <person name="Alfaro M."/>
            <person name="Sun H."/>
            <person name="Tritt A."/>
            <person name="Yoshinaga Y."/>
            <person name="Zwiers L.-H."/>
            <person name="Turgeon B."/>
            <person name="Goodwin S."/>
            <person name="Spatafora J."/>
            <person name="Crous P."/>
            <person name="Grigoriev I."/>
        </authorList>
    </citation>
    <scope>NUCLEOTIDE SEQUENCE</scope>
    <source>
        <strain evidence="1">ATCC 200398</strain>
    </source>
</reference>
<comment type="caution">
    <text evidence="1">The sequence shown here is derived from an EMBL/GenBank/DDBJ whole genome shotgun (WGS) entry which is preliminary data.</text>
</comment>
<evidence type="ECO:0000313" key="2">
    <source>
        <dbReference type="Proteomes" id="UP000799755"/>
    </source>
</evidence>
<sequence length="167" mass="18862">MVSIQLIANSSSKKLVDDSARIVNNAYYPGYGVLNEYHISNQKIQERSLPRPRQSNWKLEHSPLYPLHSTHEEALAELRAFHARLETAHSVMRVDSAATPLTIAVTPPSSARCARKIITLLFGSDWFLLNLDSEAGKTAENHLKELGVHVVYNLLFICTRARRRKSN</sequence>
<proteinExistence type="predicted"/>
<organism evidence="1 2">
    <name type="scientific">Lindgomyces ingoldianus</name>
    <dbReference type="NCBI Taxonomy" id="673940"/>
    <lineage>
        <taxon>Eukaryota</taxon>
        <taxon>Fungi</taxon>
        <taxon>Dikarya</taxon>
        <taxon>Ascomycota</taxon>
        <taxon>Pezizomycotina</taxon>
        <taxon>Dothideomycetes</taxon>
        <taxon>Pleosporomycetidae</taxon>
        <taxon>Pleosporales</taxon>
        <taxon>Lindgomycetaceae</taxon>
        <taxon>Lindgomyces</taxon>
    </lineage>
</organism>
<dbReference type="Proteomes" id="UP000799755">
    <property type="component" value="Unassembled WGS sequence"/>
</dbReference>
<accession>A0ACB6QLF9</accession>
<gene>
    <name evidence="1" type="ORF">BDR25DRAFT_316445</name>
</gene>
<keyword evidence="2" id="KW-1185">Reference proteome</keyword>